<dbReference type="Antibodypedia" id="48567">
    <property type="antibodies" value="105 antibodies from 20 providers"/>
</dbReference>
<feature type="region of interest" description="Disordered" evidence="1">
    <location>
        <begin position="56"/>
        <end position="112"/>
    </location>
</feature>
<protein>
    <submittedName>
        <fullName evidence="2">Cyclic nucleotide gated channel subunit beta 1</fullName>
    </submittedName>
</protein>
<keyword evidence="3" id="KW-1185">Reference proteome</keyword>
<reference evidence="2 3" key="2">
    <citation type="journal article" date="2004" name="Nature">
        <title>Finishing the euchromatic sequence of the human genome.</title>
        <authorList>
            <consortium name="International Human Genome Sequencing Consortium"/>
        </authorList>
    </citation>
    <scope>NUCLEOTIDE SEQUENCE [LARGE SCALE GENOMIC DNA]</scope>
</reference>
<dbReference type="ExpressionAtlas" id="A0A2R8Y6Y0">
    <property type="expression patterns" value="baseline and differential"/>
</dbReference>
<proteinExistence type="predicted"/>
<dbReference type="OpenTargets" id="ENSG00000070729"/>
<evidence type="ECO:0000256" key="1">
    <source>
        <dbReference type="SAM" id="MobiDB-lite"/>
    </source>
</evidence>
<evidence type="ECO:0000313" key="3">
    <source>
        <dbReference type="Proteomes" id="UP000005640"/>
    </source>
</evidence>
<sequence>MATPCQNMELNCLVQDQIPGQVASASALQNLVEHLPNVPSYRIPITRIPVLTSRRTSLSNSSFAKETRSSIRQLVPATKQHPEVQVEDTDADSCPLMAEENPPSTVLPPPSP</sequence>
<name>A0A2R8Y6Y0_HUMAN</name>
<dbReference type="GeneTree" id="ENSGT00940000154824"/>
<reference evidence="2" key="4">
    <citation type="submission" date="2025-08" db="UniProtKB">
        <authorList>
            <consortium name="Ensembl"/>
        </authorList>
    </citation>
    <scope>IDENTIFICATION</scope>
</reference>
<dbReference type="OrthoDB" id="421226at2759"/>
<dbReference type="Bgee" id="ENSG00000070729">
    <property type="expression patterns" value="Expressed in buccal mucosa cell and 136 other cell types or tissues"/>
</dbReference>
<dbReference type="EMBL" id="AC010543">
    <property type="status" value="NOT_ANNOTATED_CDS"/>
    <property type="molecule type" value="Genomic_DNA"/>
</dbReference>
<dbReference type="Proteomes" id="UP000005640">
    <property type="component" value="Chromosome 16"/>
</dbReference>
<evidence type="ECO:0000313" key="2">
    <source>
        <dbReference type="Ensembl" id="ENSP00000495566.1"/>
    </source>
</evidence>
<dbReference type="HGNC" id="HGNC:2151">
    <property type="gene designation" value="CNGB1"/>
</dbReference>
<reference evidence="2 3" key="1">
    <citation type="journal article" date="2001" name="Nature">
        <title>Initial sequencing and analysis of the human genome.</title>
        <authorList>
            <consortium name="International Human Genome Sequencing Consortium"/>
            <person name="Lander E.S."/>
            <person name="Linton L.M."/>
            <person name="Birren B."/>
            <person name="Nusbaum C."/>
            <person name="Zody M.C."/>
            <person name="Baldwin J."/>
            <person name="Devon K."/>
            <person name="Dewar K."/>
            <person name="Doyle M."/>
            <person name="FitzHugh W."/>
            <person name="Funke R."/>
            <person name="Gage D."/>
            <person name="Harris K."/>
            <person name="Heaford A."/>
            <person name="Howland J."/>
            <person name="Kann L."/>
            <person name="Lehoczky J."/>
            <person name="LeVine R."/>
            <person name="McEwan P."/>
            <person name="McKernan K."/>
            <person name="Meldrim J."/>
            <person name="Mesirov J.P."/>
            <person name="Miranda C."/>
            <person name="Morris W."/>
            <person name="Naylor J."/>
            <person name="Raymond C."/>
            <person name="Rosetti M."/>
            <person name="Santos R."/>
            <person name="Sheridan A."/>
            <person name="Sougnez C."/>
            <person name="Stange-Thomann N."/>
            <person name="Stojanovic N."/>
            <person name="Subramanian A."/>
            <person name="Wyman D."/>
            <person name="Rogers J."/>
            <person name="Sulston J."/>
            <person name="Ainscough R."/>
            <person name="Beck S."/>
            <person name="Bentley D."/>
            <person name="Burton J."/>
            <person name="Clee C."/>
            <person name="Carter N."/>
            <person name="Coulson A."/>
            <person name="Deadman R."/>
            <person name="Deloukas P."/>
            <person name="Dunham A."/>
            <person name="Dunham I."/>
            <person name="Durbin R."/>
            <person name="French L."/>
            <person name="Grafham D."/>
            <person name="Gregory S."/>
            <person name="Hubbard T."/>
            <person name="Humphray S."/>
            <person name="Hunt A."/>
            <person name="Jones M."/>
            <person name="Lloyd C."/>
            <person name="McMurray A."/>
            <person name="Matthews L."/>
            <person name="Mercer S."/>
            <person name="Milne S."/>
            <person name="Mullikin J.C."/>
            <person name="Mungall A."/>
            <person name="Plumb R."/>
            <person name="Ross M."/>
            <person name="Shownkeen R."/>
            <person name="Sims S."/>
            <person name="Waterston R.H."/>
            <person name="Wilson R.K."/>
            <person name="Hillier L.W."/>
            <person name="McPherson J.D."/>
            <person name="Marra M.A."/>
            <person name="Mardis E.R."/>
            <person name="Fulton L.A."/>
            <person name="Chinwalla A.T."/>
            <person name="Pepin K.H."/>
            <person name="Gish W.R."/>
            <person name="Chissoe S.L."/>
            <person name="Wendl M.C."/>
            <person name="Delehaunty K.D."/>
            <person name="Miner T.L."/>
            <person name="Delehaunty A."/>
            <person name="Kramer J.B."/>
            <person name="Cook L.L."/>
            <person name="Fulton R.S."/>
            <person name="Johnson D.L."/>
            <person name="Minx P.J."/>
            <person name="Clifton S.W."/>
            <person name="Hawkins T."/>
            <person name="Branscomb E."/>
            <person name="Predki P."/>
            <person name="Richardson P."/>
            <person name="Wenning S."/>
            <person name="Slezak T."/>
            <person name="Doggett N."/>
            <person name="Cheng J.F."/>
            <person name="Olsen A."/>
            <person name="Lucas S."/>
            <person name="Elkin C."/>
            <person name="Uberbacher E."/>
            <person name="Frazier M."/>
            <person name="Gibbs R.A."/>
            <person name="Muzny D.M."/>
            <person name="Scherer S.E."/>
            <person name="Bouck J.B."/>
            <person name="Sodergren E.J."/>
            <person name="Worley K.C."/>
            <person name="Rives C.M."/>
            <person name="Gorrell J.H."/>
            <person name="Metzker M.L."/>
            <person name="Naylor S.L."/>
            <person name="Kucherlapati R.S."/>
            <person name="Nelson D.L."/>
            <person name="Weinstock G.M."/>
            <person name="Sakaki Y."/>
            <person name="Fujiyama A."/>
            <person name="Hattori M."/>
            <person name="Yada T."/>
            <person name="Toyoda A."/>
            <person name="Itoh T."/>
            <person name="Kawagoe C."/>
            <person name="Watanabe H."/>
            <person name="Totoki Y."/>
            <person name="Taylor T."/>
            <person name="Weissenbach J."/>
            <person name="Heilig R."/>
            <person name="Saurin W."/>
            <person name="Artiguenave F."/>
            <person name="Brottier P."/>
            <person name="Bruls T."/>
            <person name="Pelletier E."/>
            <person name="Robert C."/>
            <person name="Wincker P."/>
            <person name="Smith D.R."/>
            <person name="Doucette-Stamm L."/>
            <person name="Rubenfield M."/>
            <person name="Weinstock K."/>
            <person name="Lee H.M."/>
            <person name="Dubois J."/>
            <person name="Rosenthal A."/>
            <person name="Platzer M."/>
            <person name="Nyakatura G."/>
            <person name="Taudien S."/>
            <person name="Rump A."/>
            <person name="Yang H."/>
            <person name="Yu J."/>
            <person name="Wang J."/>
            <person name="Huang G."/>
            <person name="Gu J."/>
            <person name="Hood L."/>
            <person name="Rowen L."/>
            <person name="Madan A."/>
            <person name="Qin S."/>
            <person name="Davis R.W."/>
            <person name="Federspiel N.A."/>
            <person name="Abola A.P."/>
            <person name="Proctor M.J."/>
            <person name="Myers R.M."/>
            <person name="Schmutz J."/>
            <person name="Dickson M."/>
            <person name="Grimwood J."/>
            <person name="Cox D.R."/>
            <person name="Olson M.V."/>
            <person name="Kaul R."/>
            <person name="Raymond C."/>
            <person name="Shimizu N."/>
            <person name="Kawasaki K."/>
            <person name="Minoshima S."/>
            <person name="Evans G.A."/>
            <person name="Athanasiou M."/>
            <person name="Schultz R."/>
            <person name="Roe B.A."/>
            <person name="Chen F."/>
            <person name="Pan H."/>
            <person name="Ramser J."/>
            <person name="Lehrach H."/>
            <person name="Reinhardt R."/>
            <person name="McCombie W.R."/>
            <person name="de la Bastide M."/>
            <person name="Dedhia N."/>
            <person name="Blocker H."/>
            <person name="Hornischer K."/>
            <person name="Nordsiek G."/>
            <person name="Agarwala R."/>
            <person name="Aravind L."/>
            <person name="Bailey J.A."/>
            <person name="Bateman A."/>
            <person name="Batzoglou S."/>
            <person name="Birney E."/>
            <person name="Bork P."/>
            <person name="Brown D.G."/>
            <person name="Burge C.B."/>
            <person name="Cerutti L."/>
            <person name="Chen H.C."/>
            <person name="Church D."/>
            <person name="Clamp M."/>
            <person name="Copley R.R."/>
            <person name="Doerks T."/>
            <person name="Eddy S.R."/>
            <person name="Eichler E.E."/>
            <person name="Furey T.S."/>
            <person name="Galagan J."/>
            <person name="Gilbert J.G."/>
            <person name="Harmon C."/>
            <person name="Hayashizaki Y."/>
            <person name="Haussler D."/>
            <person name="Hermjakob H."/>
            <person name="Hokamp K."/>
            <person name="Jang W."/>
            <person name="Johnson L.S."/>
            <person name="Jones T.A."/>
            <person name="Kasif S."/>
            <person name="Kaspryzk A."/>
            <person name="Kennedy S."/>
            <person name="Kent W.J."/>
            <person name="Kitts P."/>
            <person name="Koonin E.V."/>
            <person name="Korf I."/>
            <person name="Kulp D."/>
            <person name="Lancet D."/>
            <person name="Lowe T.M."/>
            <person name="McLysaght A."/>
            <person name="Mikkelsen T."/>
            <person name="Moran J.V."/>
            <person name="Mulder N."/>
            <person name="Pollara V.J."/>
            <person name="Ponting C.P."/>
            <person name="Schuler G."/>
            <person name="Schultz J."/>
            <person name="Slater G."/>
            <person name="Smit A.F."/>
            <person name="Stupka E."/>
            <person name="Szustakowski J."/>
            <person name="Thierry-Mieg D."/>
            <person name="Thierry-Mieg J."/>
            <person name="Wagner L."/>
            <person name="Wallis J."/>
            <person name="Wheeler R."/>
            <person name="Williams A."/>
            <person name="Wolf Y.I."/>
            <person name="Wolfe K.H."/>
            <person name="Yang S.P."/>
            <person name="Yeh R.F."/>
            <person name="Collins F."/>
            <person name="Guyer M.S."/>
            <person name="Peterson J."/>
            <person name="Felsenfeld A."/>
            <person name="Wetterstrand K.A."/>
            <person name="Patrinos A."/>
            <person name="Morgan M.J."/>
            <person name="de Jong P."/>
            <person name="Catanese J.J."/>
            <person name="Osoegawa K."/>
            <person name="Shizuya H."/>
            <person name="Choi S."/>
            <person name="Chen Y.J."/>
        </authorList>
    </citation>
    <scope>NUCLEOTIDE SEQUENCE [LARGE SCALE GENOMIC DNA]</scope>
</reference>
<dbReference type="ChiTaRS" id="CNGB1">
    <property type="organism name" value="human"/>
</dbReference>
<reference evidence="2 3" key="3">
    <citation type="journal article" date="2004" name="Nature">
        <title>The sequence and analysis of duplication-rich human chromosome 16.</title>
        <authorList>
            <person name="Martin J."/>
            <person name="Han C."/>
            <person name="Gordon L.A."/>
            <person name="Terry A."/>
            <person name="Prabhakar S."/>
            <person name="She X."/>
            <person name="Xie G."/>
            <person name="Hellsten U."/>
            <person name="Chan Y.M."/>
            <person name="Altherr M."/>
            <person name="Couronne O."/>
            <person name="Aerts A."/>
            <person name="Bajorek E."/>
            <person name="Black S."/>
            <person name="Blumer H."/>
            <person name="Branscomb E."/>
            <person name="Brown N.C."/>
            <person name="Bruno W.J."/>
            <person name="Buckingham J.M."/>
            <person name="Callen D.F."/>
            <person name="Campbell C.S."/>
            <person name="Campbell M.L."/>
            <person name="Campbell E.W."/>
            <person name="Caoile C."/>
            <person name="Challacombe J.F."/>
            <person name="Chasteen L.A."/>
            <person name="Chertkov O."/>
            <person name="Chi H.C."/>
            <person name="Christensen M."/>
            <person name="Clark L.M."/>
            <person name="Cohn J.D."/>
            <person name="Denys M."/>
            <person name="Detter J.C."/>
            <person name="Dickson M."/>
            <person name="Dimitrijevic-Bussod M."/>
            <person name="Escobar J."/>
            <person name="Fawcett J.J."/>
            <person name="Flowers D."/>
            <person name="Fotopulos D."/>
            <person name="Glavina T."/>
            <person name="Gomez M."/>
            <person name="Gonzales E."/>
            <person name="Goodstein D."/>
            <person name="Goodwin L.A."/>
            <person name="Grady D.L."/>
            <person name="Grigoriev I."/>
            <person name="Groza M."/>
            <person name="Hammon N."/>
            <person name="Hawkins T."/>
            <person name="Haydu L."/>
            <person name="Hildebrand C.E."/>
            <person name="Huang W."/>
            <person name="Israni S."/>
            <person name="Jett J."/>
            <person name="Jewett P.B."/>
            <person name="Kadner K."/>
            <person name="Kimball H."/>
            <person name="Kobayashi A."/>
            <person name="Krawczyk M.C."/>
            <person name="Leyba T."/>
            <person name="Longmire J.L."/>
            <person name="Lopez F."/>
            <person name="Lou Y."/>
            <person name="Lowry S."/>
            <person name="Ludeman T."/>
            <person name="Manohar C.F."/>
            <person name="Mark G.A."/>
            <person name="McMurray K.L."/>
            <person name="Meincke L.J."/>
            <person name="Morgan J."/>
            <person name="Moyzis R.K."/>
            <person name="Mundt M.O."/>
            <person name="Munk A.C."/>
            <person name="Nandkeshwar R.D."/>
            <person name="Pitluck S."/>
            <person name="Pollard M."/>
            <person name="Predki P."/>
            <person name="Parson-Quintana B."/>
            <person name="Ramirez L."/>
            <person name="Rash S."/>
            <person name="Retterer J."/>
            <person name="Ricke D.O."/>
            <person name="Robinson D.L."/>
            <person name="Rodriguez A."/>
            <person name="Salamov A."/>
            <person name="Saunders E.H."/>
            <person name="Scott D."/>
            <person name="Shough T."/>
            <person name="Stallings R.L."/>
            <person name="Stalvey M."/>
            <person name="Sutherland R.D."/>
            <person name="Tapia R."/>
            <person name="Tesmer J.G."/>
            <person name="Thayer N."/>
            <person name="Thompson L.S."/>
            <person name="Tice H."/>
            <person name="Torney D.C."/>
            <person name="Tran-Gyamfi M."/>
            <person name="Tsai M."/>
            <person name="Ulanovsky L.E."/>
            <person name="Ustaszewska A."/>
            <person name="Vo N."/>
            <person name="White P.S."/>
            <person name="Williams A.L."/>
            <person name="Wills P.L."/>
            <person name="Wu J.R."/>
            <person name="Wu K."/>
            <person name="Yang J."/>
            <person name="Dejong P."/>
            <person name="Bruce D."/>
            <person name="Doggett N.A."/>
            <person name="Deaven L."/>
            <person name="Schmutz J."/>
            <person name="Grimwood J."/>
            <person name="Richardson P."/>
            <person name="Rokhsar D.S."/>
            <person name="Eichler E.E."/>
            <person name="Gilna P."/>
            <person name="Lucas S.M."/>
            <person name="Myers R.M."/>
            <person name="Rubin E.M."/>
            <person name="Pennacchio L.A."/>
        </authorList>
    </citation>
    <scope>NUCLEOTIDE SEQUENCE [LARGE SCALE GENOMIC DNA]</scope>
</reference>
<accession>A0A2R8Y6Y0</accession>
<gene>
    <name evidence="2" type="primary">CNGB1</name>
</gene>
<feature type="non-terminal residue" evidence="2">
    <location>
        <position position="112"/>
    </location>
</feature>
<organism evidence="2 3">
    <name type="scientific">Homo sapiens</name>
    <name type="common">Human</name>
    <dbReference type="NCBI Taxonomy" id="9606"/>
    <lineage>
        <taxon>Eukaryota</taxon>
        <taxon>Metazoa</taxon>
        <taxon>Chordata</taxon>
        <taxon>Craniata</taxon>
        <taxon>Vertebrata</taxon>
        <taxon>Euteleostomi</taxon>
        <taxon>Mammalia</taxon>
        <taxon>Eutheria</taxon>
        <taxon>Euarchontoglires</taxon>
        <taxon>Primates</taxon>
        <taxon>Haplorrhini</taxon>
        <taxon>Catarrhini</taxon>
        <taxon>Hominidae</taxon>
        <taxon>Homo</taxon>
    </lineage>
</organism>
<dbReference type="AlphaFoldDB" id="A0A2R8Y6Y0"/>
<dbReference type="VEuPathDB" id="HostDB:ENSG00000070729"/>
<dbReference type="Ensembl" id="ENST00000564654.1">
    <property type="protein sequence ID" value="ENSP00000495566.1"/>
    <property type="gene ID" value="ENSG00000070729.14"/>
</dbReference>
<reference evidence="2" key="5">
    <citation type="submission" date="2025-09" db="UniProtKB">
        <authorList>
            <consortium name="Ensembl"/>
        </authorList>
    </citation>
    <scope>IDENTIFICATION</scope>
</reference>